<dbReference type="PANTHER" id="PTHR18968">
    <property type="entry name" value="THIAMINE PYROPHOSPHATE ENZYMES"/>
    <property type="match status" value="1"/>
</dbReference>
<evidence type="ECO:0000259" key="5">
    <source>
        <dbReference type="Pfam" id="PF02775"/>
    </source>
</evidence>
<sequence length="600" mass="64386">MSDREMSKHPTGSDLIAAFVEEHCFSDVFVVNGGACAFMIDALGRNPGTGYVCVQHEQAAAMSADAIWRTTGRAGVTMVTSGPGATNLITGIASSWFDSIPALHITGQVNDRESKTTIGADVRQAGFQETDIVSMVSTITKSAVKVTSVSELARALHDSLEVAISGRMGPVVVDVPMNVQQEPATDLDFAIALAPVEKRAEDTTPPAVLSSQLESFLAGAERPLVVIGGGLGLAGTARIAQDWCEAHHIPYIASWAGLTYLDRSRKGYQGSQGVYGSRHANWTVNAADRILSFGSRLDNRQRTGNPRAYAPFADFFIIDIDIEEIRKFHADRRYDGAAFDLAGIESVLEGTEFSYDSAPWVSLIEADRGSNSSGWEASVKPGEFNPYSAVTALQPLLPQEAIVIADTGANLAWLFQAYAPDDSLLFTSGGNSPMGYSLPAAIGAQLANPDANVVCVIGDGGLQMNIQELQTAAFYGLPITILLFNNSGYGIIKQFQDSNTSSRHFASGDGYSTPDFGQIAAAYGLPYQRIASVEEITGELFERGLRLIELVIPPNALITPKVESDHFIHDQFPYDDSPRYQPLPFAYPGRPSELVVSSAL</sequence>
<evidence type="ECO:0000256" key="2">
    <source>
        <dbReference type="ARBA" id="ARBA00023052"/>
    </source>
</evidence>
<dbReference type="InterPro" id="IPR011766">
    <property type="entry name" value="TPP_enzyme_TPP-bd"/>
</dbReference>
<dbReference type="RefSeq" id="WP_386741126.1">
    <property type="nucleotide sequence ID" value="NZ_JBHSMG010000005.1"/>
</dbReference>
<name>A0ABW0NTX7_9MICO</name>
<dbReference type="InterPro" id="IPR029061">
    <property type="entry name" value="THDP-binding"/>
</dbReference>
<dbReference type="InterPro" id="IPR012001">
    <property type="entry name" value="Thiamin_PyroP_enz_TPP-bd_dom"/>
</dbReference>
<dbReference type="SUPFAM" id="SSF52467">
    <property type="entry name" value="DHS-like NAD/FAD-binding domain"/>
    <property type="match status" value="1"/>
</dbReference>
<evidence type="ECO:0000259" key="4">
    <source>
        <dbReference type="Pfam" id="PF00205"/>
    </source>
</evidence>
<comment type="caution">
    <text evidence="7">The sequence shown here is derived from an EMBL/GenBank/DDBJ whole genome shotgun (WGS) entry which is preliminary data.</text>
</comment>
<dbReference type="Proteomes" id="UP001596039">
    <property type="component" value="Unassembled WGS sequence"/>
</dbReference>
<dbReference type="Gene3D" id="3.40.50.970">
    <property type="match status" value="2"/>
</dbReference>
<evidence type="ECO:0000313" key="8">
    <source>
        <dbReference type="Proteomes" id="UP001596039"/>
    </source>
</evidence>
<dbReference type="PANTHER" id="PTHR18968:SF142">
    <property type="entry name" value="ACETOLACTATE SYNTHASE"/>
    <property type="match status" value="1"/>
</dbReference>
<evidence type="ECO:0000256" key="3">
    <source>
        <dbReference type="RuleBase" id="RU362132"/>
    </source>
</evidence>
<evidence type="ECO:0000259" key="6">
    <source>
        <dbReference type="Pfam" id="PF02776"/>
    </source>
</evidence>
<protein>
    <submittedName>
        <fullName evidence="7">Thiamine pyrophosphate-binding protein</fullName>
    </submittedName>
</protein>
<dbReference type="CDD" id="cd00568">
    <property type="entry name" value="TPP_enzymes"/>
    <property type="match status" value="1"/>
</dbReference>
<dbReference type="PROSITE" id="PS00187">
    <property type="entry name" value="TPP_ENZYMES"/>
    <property type="match status" value="1"/>
</dbReference>
<keyword evidence="2 3" id="KW-0786">Thiamine pyrophosphate</keyword>
<dbReference type="Gene3D" id="3.40.50.1220">
    <property type="entry name" value="TPP-binding domain"/>
    <property type="match status" value="1"/>
</dbReference>
<dbReference type="InterPro" id="IPR012000">
    <property type="entry name" value="Thiamin_PyroP_enz_cen_dom"/>
</dbReference>
<evidence type="ECO:0000313" key="7">
    <source>
        <dbReference type="EMBL" id="MFC5503411.1"/>
    </source>
</evidence>
<dbReference type="CDD" id="cd07035">
    <property type="entry name" value="TPP_PYR_POX_like"/>
    <property type="match status" value="1"/>
</dbReference>
<accession>A0ABW0NTX7</accession>
<dbReference type="InterPro" id="IPR000399">
    <property type="entry name" value="TPP-bd_CS"/>
</dbReference>
<dbReference type="SUPFAM" id="SSF52518">
    <property type="entry name" value="Thiamin diphosphate-binding fold (THDP-binding)"/>
    <property type="match status" value="2"/>
</dbReference>
<organism evidence="7 8">
    <name type="scientific">Lysinimonas soli</name>
    <dbReference type="NCBI Taxonomy" id="1074233"/>
    <lineage>
        <taxon>Bacteria</taxon>
        <taxon>Bacillati</taxon>
        <taxon>Actinomycetota</taxon>
        <taxon>Actinomycetes</taxon>
        <taxon>Micrococcales</taxon>
        <taxon>Microbacteriaceae</taxon>
        <taxon>Lysinimonas</taxon>
    </lineage>
</organism>
<evidence type="ECO:0000256" key="1">
    <source>
        <dbReference type="ARBA" id="ARBA00007812"/>
    </source>
</evidence>
<dbReference type="EMBL" id="JBHSMG010000005">
    <property type="protein sequence ID" value="MFC5503411.1"/>
    <property type="molecule type" value="Genomic_DNA"/>
</dbReference>
<dbReference type="InterPro" id="IPR029035">
    <property type="entry name" value="DHS-like_NAD/FAD-binding_dom"/>
</dbReference>
<feature type="domain" description="Thiamine pyrophosphate enzyme central" evidence="4">
    <location>
        <begin position="215"/>
        <end position="329"/>
    </location>
</feature>
<dbReference type="Pfam" id="PF02776">
    <property type="entry name" value="TPP_enzyme_N"/>
    <property type="match status" value="1"/>
</dbReference>
<keyword evidence="8" id="KW-1185">Reference proteome</keyword>
<dbReference type="Pfam" id="PF00205">
    <property type="entry name" value="TPP_enzyme_M"/>
    <property type="match status" value="1"/>
</dbReference>
<reference evidence="8" key="1">
    <citation type="journal article" date="2019" name="Int. J. Syst. Evol. Microbiol.">
        <title>The Global Catalogue of Microorganisms (GCM) 10K type strain sequencing project: providing services to taxonomists for standard genome sequencing and annotation.</title>
        <authorList>
            <consortium name="The Broad Institute Genomics Platform"/>
            <consortium name="The Broad Institute Genome Sequencing Center for Infectious Disease"/>
            <person name="Wu L."/>
            <person name="Ma J."/>
        </authorList>
    </citation>
    <scope>NUCLEOTIDE SEQUENCE [LARGE SCALE GENOMIC DNA]</scope>
    <source>
        <strain evidence="8">CGMCC 4.6997</strain>
    </source>
</reference>
<dbReference type="InterPro" id="IPR045229">
    <property type="entry name" value="TPP_enz"/>
</dbReference>
<comment type="similarity">
    <text evidence="1 3">Belongs to the TPP enzyme family.</text>
</comment>
<dbReference type="Pfam" id="PF02775">
    <property type="entry name" value="TPP_enzyme_C"/>
    <property type="match status" value="1"/>
</dbReference>
<feature type="domain" description="Thiamine pyrophosphate enzyme N-terminal TPP-binding" evidence="6">
    <location>
        <begin position="11"/>
        <end position="135"/>
    </location>
</feature>
<feature type="domain" description="Thiamine pyrophosphate enzyme TPP-binding" evidence="5">
    <location>
        <begin position="406"/>
        <end position="537"/>
    </location>
</feature>
<gene>
    <name evidence="7" type="ORF">ACFPJ4_14275</name>
</gene>
<proteinExistence type="inferred from homology"/>